<keyword evidence="1" id="KW-0812">Transmembrane</keyword>
<name>A0A0A5FW35_9BACI</name>
<evidence type="ECO:0000256" key="1">
    <source>
        <dbReference type="SAM" id="Phobius"/>
    </source>
</evidence>
<feature type="transmembrane region" description="Helical" evidence="1">
    <location>
        <begin position="12"/>
        <end position="33"/>
    </location>
</feature>
<keyword evidence="3" id="KW-1185">Reference proteome</keyword>
<organism evidence="2 3">
    <name type="scientific">Pontibacillus marinus BH030004 = DSM 16465</name>
    <dbReference type="NCBI Taxonomy" id="1385511"/>
    <lineage>
        <taxon>Bacteria</taxon>
        <taxon>Bacillati</taxon>
        <taxon>Bacillota</taxon>
        <taxon>Bacilli</taxon>
        <taxon>Bacillales</taxon>
        <taxon>Bacillaceae</taxon>
        <taxon>Pontibacillus</taxon>
    </lineage>
</organism>
<protein>
    <submittedName>
        <fullName evidence="2">Uncharacterized protein</fullName>
    </submittedName>
</protein>
<proteinExistence type="predicted"/>
<dbReference type="AlphaFoldDB" id="A0A0A5FW35"/>
<gene>
    <name evidence="2" type="ORF">N783_19035</name>
</gene>
<comment type="caution">
    <text evidence="2">The sequence shown here is derived from an EMBL/GenBank/DDBJ whole genome shotgun (WGS) entry which is preliminary data.</text>
</comment>
<sequence>MLQPESIGENVLLKFLLVSGGNTVLFMFSSLYMGKKGSVHQRYYNNSLSFL</sequence>
<evidence type="ECO:0000313" key="2">
    <source>
        <dbReference type="EMBL" id="KGX84119.1"/>
    </source>
</evidence>
<reference evidence="2 3" key="1">
    <citation type="submission" date="2013-08" db="EMBL/GenBank/DDBJ databases">
        <authorList>
            <person name="Huang J."/>
            <person name="Wang G."/>
        </authorList>
    </citation>
    <scope>NUCLEOTIDE SEQUENCE [LARGE SCALE GENOMIC DNA]</scope>
    <source>
        <strain evidence="2 3">BH030004</strain>
    </source>
</reference>
<dbReference type="Proteomes" id="UP000030403">
    <property type="component" value="Unassembled WGS sequence"/>
</dbReference>
<evidence type="ECO:0000313" key="3">
    <source>
        <dbReference type="Proteomes" id="UP000030403"/>
    </source>
</evidence>
<keyword evidence="1" id="KW-1133">Transmembrane helix</keyword>
<dbReference type="EMBL" id="AVPF01000066">
    <property type="protein sequence ID" value="KGX84119.1"/>
    <property type="molecule type" value="Genomic_DNA"/>
</dbReference>
<accession>A0A0A5FW35</accession>
<keyword evidence="1" id="KW-0472">Membrane</keyword>